<dbReference type="PROSITE" id="PS51915">
    <property type="entry name" value="ZAD"/>
    <property type="match status" value="1"/>
</dbReference>
<dbReference type="Pfam" id="PF13912">
    <property type="entry name" value="zf-C2H2_6"/>
    <property type="match status" value="1"/>
</dbReference>
<feature type="binding site" evidence="6">
    <location>
        <position position="68"/>
    </location>
    <ligand>
        <name>Zn(2+)</name>
        <dbReference type="ChEBI" id="CHEBI:29105"/>
    </ligand>
</feature>
<keyword evidence="1 6" id="KW-0479">Metal-binding</keyword>
<accession>A0A8R2M7L4</accession>
<dbReference type="Pfam" id="PF00096">
    <property type="entry name" value="zf-C2H2"/>
    <property type="match status" value="1"/>
</dbReference>
<feature type="compositionally biased region" description="Basic and acidic residues" evidence="7">
    <location>
        <begin position="212"/>
        <end position="222"/>
    </location>
</feature>
<name>A0A8R2M7L4_BOMMO</name>
<dbReference type="PANTHER" id="PTHR24379:SF121">
    <property type="entry name" value="C2H2-TYPE DOMAIN-CONTAINING PROTEIN"/>
    <property type="match status" value="1"/>
</dbReference>
<evidence type="ECO:0000256" key="5">
    <source>
        <dbReference type="PROSITE-ProRule" id="PRU00042"/>
    </source>
</evidence>
<evidence type="ECO:0000256" key="3">
    <source>
        <dbReference type="ARBA" id="ARBA00022771"/>
    </source>
</evidence>
<feature type="compositionally biased region" description="Acidic residues" evidence="7">
    <location>
        <begin position="131"/>
        <end position="149"/>
    </location>
</feature>
<evidence type="ECO:0000256" key="1">
    <source>
        <dbReference type="ARBA" id="ARBA00022723"/>
    </source>
</evidence>
<keyword evidence="3 5" id="KW-0863">Zinc-finger</keyword>
<dbReference type="AlphaFoldDB" id="A0A8R2M7L4"/>
<evidence type="ECO:0000259" key="9">
    <source>
        <dbReference type="PROSITE" id="PS51915"/>
    </source>
</evidence>
<dbReference type="GO" id="GO:0008270">
    <property type="term" value="F:zinc ion binding"/>
    <property type="evidence" value="ECO:0007669"/>
    <property type="project" value="UniProtKB-UniRule"/>
</dbReference>
<dbReference type="PANTHER" id="PTHR24379">
    <property type="entry name" value="KRAB AND ZINC FINGER DOMAIN-CONTAINING"/>
    <property type="match status" value="1"/>
</dbReference>
<dbReference type="Gene3D" id="3.40.1800.20">
    <property type="match status" value="1"/>
</dbReference>
<feature type="domain" description="C2H2-type" evidence="8">
    <location>
        <begin position="524"/>
        <end position="548"/>
    </location>
</feature>
<feature type="domain" description="C2H2-type" evidence="8">
    <location>
        <begin position="288"/>
        <end position="316"/>
    </location>
</feature>
<dbReference type="InterPro" id="IPR013087">
    <property type="entry name" value="Znf_C2H2_type"/>
</dbReference>
<dbReference type="Gene3D" id="3.30.160.60">
    <property type="entry name" value="Classic Zinc Finger"/>
    <property type="match status" value="4"/>
</dbReference>
<reference evidence="10" key="2">
    <citation type="submission" date="2022-06" db="UniProtKB">
        <authorList>
            <consortium name="EnsemblMetazoa"/>
        </authorList>
    </citation>
    <scope>IDENTIFICATION</scope>
    <source>
        <strain evidence="10">p50T (Dazao)</strain>
    </source>
</reference>
<evidence type="ECO:0000313" key="11">
    <source>
        <dbReference type="Proteomes" id="UP000005204"/>
    </source>
</evidence>
<feature type="region of interest" description="Disordered" evidence="7">
    <location>
        <begin position="131"/>
        <end position="152"/>
    </location>
</feature>
<evidence type="ECO:0000256" key="7">
    <source>
        <dbReference type="SAM" id="MobiDB-lite"/>
    </source>
</evidence>
<evidence type="ECO:0000256" key="2">
    <source>
        <dbReference type="ARBA" id="ARBA00022737"/>
    </source>
</evidence>
<dbReference type="GO" id="GO:0005634">
    <property type="term" value="C:nucleus"/>
    <property type="evidence" value="ECO:0007669"/>
    <property type="project" value="InterPro"/>
</dbReference>
<sequence>MADKTSEWRPGPTVCRCCLAEGCYKDISTEYFWMGKREVYAEMLAETFSVSIAYSKSGGPNSNSRLICEPCISRLRDASDFKKQVQECEKTFMQYLDPGSSSTTLESEVQTSSTDKRVKVEQVKIERQFSDDEFDSRDFGDDDDDDDMDQPLTTFASKEPKKETVNLMELLASPQLSVKRKAPAQTKTVSVKKVKVIKKDARGKPTTSKAAQKNEDKKKKGTEVGAIKRGRKLKEVVSARQMRRRRRANNILPEESERRIAKTMMRRNATTILECSTAWPFRWYHGAFYCSYCDAKYPEVHSLRHHVIGNHSDEQPGKKIFAKLTENNMVKVEVSGLRCRLCRSSFDSLALLKDHVVAGHGKVLHSDYSDGVLPFKMTDDAFCCQICGASFASFARANEHMNSHYQNHVCDTCGKAFVSVPRFRKHVQSHETGSFPCGACGEVCETRAARTFHRMRVHRKGIRYTCPWCREAFTSYHVRAKHLIDFHGQQRKEYVCDVCGRTFDTSSKRSGHQRLVHGRAEKQHECSECSTNFLTKSKLYRHMKSHKT</sequence>
<feature type="binding site" evidence="6">
    <location>
        <position position="71"/>
    </location>
    <ligand>
        <name>Zn(2+)</name>
        <dbReference type="ChEBI" id="CHEBI:29105"/>
    </ligand>
</feature>
<dbReference type="InterPro" id="IPR036236">
    <property type="entry name" value="Znf_C2H2_sf"/>
</dbReference>
<dbReference type="Proteomes" id="UP000005204">
    <property type="component" value="Unassembled WGS sequence"/>
</dbReference>
<feature type="region of interest" description="Disordered" evidence="7">
    <location>
        <begin position="197"/>
        <end position="223"/>
    </location>
</feature>
<dbReference type="PROSITE" id="PS50157">
    <property type="entry name" value="ZINC_FINGER_C2H2_2"/>
    <property type="match status" value="6"/>
</dbReference>
<dbReference type="Pfam" id="PF07776">
    <property type="entry name" value="zf-AD"/>
    <property type="match status" value="1"/>
</dbReference>
<feature type="binding site" evidence="6">
    <location>
        <position position="15"/>
    </location>
    <ligand>
        <name>Zn(2+)</name>
        <dbReference type="ChEBI" id="CHEBI:29105"/>
    </ligand>
</feature>
<keyword evidence="4 6" id="KW-0862">Zinc</keyword>
<keyword evidence="11" id="KW-1185">Reference proteome</keyword>
<dbReference type="SMART" id="SM00355">
    <property type="entry name" value="ZnF_C2H2"/>
    <property type="match status" value="8"/>
</dbReference>
<gene>
    <name evidence="10" type="primary">732916</name>
</gene>
<evidence type="ECO:0000313" key="10">
    <source>
        <dbReference type="EnsemblMetazoa" id="XP_037875571.1"/>
    </source>
</evidence>
<organism evidence="10 11">
    <name type="scientific">Bombyx mori</name>
    <name type="common">Silk moth</name>
    <dbReference type="NCBI Taxonomy" id="7091"/>
    <lineage>
        <taxon>Eukaryota</taxon>
        <taxon>Metazoa</taxon>
        <taxon>Ecdysozoa</taxon>
        <taxon>Arthropoda</taxon>
        <taxon>Hexapoda</taxon>
        <taxon>Insecta</taxon>
        <taxon>Pterygota</taxon>
        <taxon>Neoptera</taxon>
        <taxon>Endopterygota</taxon>
        <taxon>Lepidoptera</taxon>
        <taxon>Glossata</taxon>
        <taxon>Ditrysia</taxon>
        <taxon>Bombycoidea</taxon>
        <taxon>Bombycidae</taxon>
        <taxon>Bombycinae</taxon>
        <taxon>Bombyx</taxon>
    </lineage>
</organism>
<feature type="binding site" evidence="6">
    <location>
        <position position="18"/>
    </location>
    <ligand>
        <name>Zn(2+)</name>
        <dbReference type="ChEBI" id="CHEBI:29105"/>
    </ligand>
</feature>
<feature type="domain" description="ZAD" evidence="9">
    <location>
        <begin position="13"/>
        <end position="95"/>
    </location>
</feature>
<feature type="domain" description="C2H2-type" evidence="8">
    <location>
        <begin position="464"/>
        <end position="492"/>
    </location>
</feature>
<proteinExistence type="predicted"/>
<evidence type="ECO:0000256" key="4">
    <source>
        <dbReference type="ARBA" id="ARBA00022833"/>
    </source>
</evidence>
<dbReference type="SMART" id="SM00868">
    <property type="entry name" value="zf-AD"/>
    <property type="match status" value="2"/>
</dbReference>
<dbReference type="InterPro" id="IPR012934">
    <property type="entry name" value="Znf_AD"/>
</dbReference>
<evidence type="ECO:0000256" key="6">
    <source>
        <dbReference type="PROSITE-ProRule" id="PRU01263"/>
    </source>
</evidence>
<evidence type="ECO:0000259" key="8">
    <source>
        <dbReference type="PROSITE" id="PS50157"/>
    </source>
</evidence>
<feature type="domain" description="C2H2-type" evidence="8">
    <location>
        <begin position="382"/>
        <end position="404"/>
    </location>
</feature>
<dbReference type="SUPFAM" id="SSF57667">
    <property type="entry name" value="beta-beta-alpha zinc fingers"/>
    <property type="match status" value="3"/>
</dbReference>
<feature type="domain" description="C2H2-type" evidence="8">
    <location>
        <begin position="494"/>
        <end position="522"/>
    </location>
</feature>
<dbReference type="EnsemblMetazoa" id="XM_038019643.1">
    <property type="protein sequence ID" value="XP_037875571.1"/>
    <property type="gene ID" value="LOC732916"/>
</dbReference>
<dbReference type="PROSITE" id="PS00028">
    <property type="entry name" value="ZINC_FINGER_C2H2_1"/>
    <property type="match status" value="7"/>
</dbReference>
<protein>
    <submittedName>
        <fullName evidence="10">Uncharacterized protein</fullName>
    </submittedName>
</protein>
<feature type="domain" description="C2H2-type" evidence="8">
    <location>
        <begin position="408"/>
        <end position="436"/>
    </location>
</feature>
<keyword evidence="2" id="KW-0677">Repeat</keyword>
<reference evidence="11" key="1">
    <citation type="journal article" date="2008" name="Insect Biochem. Mol. Biol.">
        <title>The genome of a lepidopteran model insect, the silkworm Bombyx mori.</title>
        <authorList>
            <consortium name="International Silkworm Genome Consortium"/>
        </authorList>
    </citation>
    <scope>NUCLEOTIDE SEQUENCE [LARGE SCALE GENOMIC DNA]</scope>
    <source>
        <strain evidence="11">p50T</strain>
    </source>
</reference>